<evidence type="ECO:0000313" key="12">
    <source>
        <dbReference type="Proteomes" id="UP000000709"/>
    </source>
</evidence>
<dbReference type="GO" id="GO:0050385">
    <property type="term" value="F:ureidoglycolate lyase activity"/>
    <property type="evidence" value="ECO:0007669"/>
    <property type="project" value="UniProtKB-EC"/>
</dbReference>
<evidence type="ECO:0000256" key="5">
    <source>
        <dbReference type="ARBA" id="ARBA00022631"/>
    </source>
</evidence>
<dbReference type="CDD" id="cd20298">
    <property type="entry name" value="cupin_UAH"/>
    <property type="match status" value="1"/>
</dbReference>
<dbReference type="AlphaFoldDB" id="G3AHA2"/>
<organism evidence="12">
    <name type="scientific">Spathaspora passalidarum (strain NRRL Y-27907 / 11-Y1)</name>
    <dbReference type="NCBI Taxonomy" id="619300"/>
    <lineage>
        <taxon>Eukaryota</taxon>
        <taxon>Fungi</taxon>
        <taxon>Dikarya</taxon>
        <taxon>Ascomycota</taxon>
        <taxon>Saccharomycotina</taxon>
        <taxon>Pichiomycetes</taxon>
        <taxon>Debaryomycetaceae</taxon>
        <taxon>Spathaspora</taxon>
    </lineage>
</organism>
<dbReference type="Proteomes" id="UP000000709">
    <property type="component" value="Unassembled WGS sequence"/>
</dbReference>
<reference evidence="11 12" key="1">
    <citation type="journal article" date="2011" name="Proc. Natl. Acad. Sci. U.S.A.">
        <title>Comparative genomics of xylose-fermenting fungi for enhanced biofuel production.</title>
        <authorList>
            <person name="Wohlbach D.J."/>
            <person name="Kuo A."/>
            <person name="Sato T.K."/>
            <person name="Potts K.M."/>
            <person name="Salamov A.A."/>
            <person name="LaButti K.M."/>
            <person name="Sun H."/>
            <person name="Clum A."/>
            <person name="Pangilinan J.L."/>
            <person name="Lindquist E.A."/>
            <person name="Lucas S."/>
            <person name="Lapidus A."/>
            <person name="Jin M."/>
            <person name="Gunawan C."/>
            <person name="Balan V."/>
            <person name="Dale B.E."/>
            <person name="Jeffries T.W."/>
            <person name="Zinkel R."/>
            <person name="Barry K.W."/>
            <person name="Grigoriev I.V."/>
            <person name="Gasch A.P."/>
        </authorList>
    </citation>
    <scope>NUCLEOTIDE SEQUENCE [LARGE SCALE GENOMIC DNA]</scope>
    <source>
        <strain evidence="12">NRRL Y-27907 / 11-Y1</strain>
    </source>
</reference>
<comment type="pathway">
    <text evidence="1">Nitrogen metabolism; (S)-allantoin degradation.</text>
</comment>
<name>G3AHA2_SPAPN</name>
<keyword evidence="5" id="KW-0659">Purine metabolism</keyword>
<dbReference type="InterPro" id="IPR024060">
    <property type="entry name" value="Ureidoglycolate_lyase_dom_sf"/>
</dbReference>
<dbReference type="InterPro" id="IPR007247">
    <property type="entry name" value="Ureidogly_lyase"/>
</dbReference>
<dbReference type="GO" id="GO:0000256">
    <property type="term" value="P:allantoin catabolic process"/>
    <property type="evidence" value="ECO:0007669"/>
    <property type="project" value="InterPro"/>
</dbReference>
<evidence type="ECO:0000256" key="2">
    <source>
        <dbReference type="ARBA" id="ARBA00011738"/>
    </source>
</evidence>
<dbReference type="FunCoup" id="G3AHA2">
    <property type="interactions" value="72"/>
</dbReference>
<evidence type="ECO:0000256" key="3">
    <source>
        <dbReference type="ARBA" id="ARBA00012341"/>
    </source>
</evidence>
<keyword evidence="12" id="KW-1185">Reference proteome</keyword>
<dbReference type="HOGENOM" id="CLU_070848_0_1_1"/>
<comment type="subunit">
    <text evidence="2">Homodimer.</text>
</comment>
<evidence type="ECO:0000256" key="10">
    <source>
        <dbReference type="ARBA" id="ARBA00061337"/>
    </source>
</evidence>
<evidence type="ECO:0000256" key="7">
    <source>
        <dbReference type="ARBA" id="ARBA00030302"/>
    </source>
</evidence>
<dbReference type="SUPFAM" id="SSF51182">
    <property type="entry name" value="RmlC-like cupins"/>
    <property type="match status" value="1"/>
</dbReference>
<dbReference type="GeneID" id="18869558"/>
<dbReference type="Pfam" id="PF04115">
    <property type="entry name" value="Ureidogly_lyase"/>
    <property type="match status" value="1"/>
</dbReference>
<dbReference type="OMA" id="ECYFEPG"/>
<dbReference type="eggNOG" id="ENOG502S1JQ">
    <property type="taxonomic scope" value="Eukaryota"/>
</dbReference>
<keyword evidence="6" id="KW-0456">Lyase</keyword>
<proteinExistence type="inferred from homology"/>
<comment type="similarity">
    <text evidence="10">Belongs to the ureidoglycolate lyase family.</text>
</comment>
<dbReference type="InterPro" id="IPR011051">
    <property type="entry name" value="RmlC_Cupin_sf"/>
</dbReference>
<dbReference type="PANTHER" id="PTHR21221">
    <property type="entry name" value="UREIDOGLYCOLATE HYDROLASE"/>
    <property type="match status" value="1"/>
</dbReference>
<evidence type="ECO:0000256" key="8">
    <source>
        <dbReference type="ARBA" id="ARBA00047684"/>
    </source>
</evidence>
<dbReference type="PANTHER" id="PTHR21221:SF1">
    <property type="entry name" value="UREIDOGLYCOLATE LYASE"/>
    <property type="match status" value="1"/>
</dbReference>
<keyword evidence="11" id="KW-0378">Hydrolase</keyword>
<evidence type="ECO:0000256" key="1">
    <source>
        <dbReference type="ARBA" id="ARBA00004780"/>
    </source>
</evidence>
<evidence type="ECO:0000256" key="6">
    <source>
        <dbReference type="ARBA" id="ARBA00023239"/>
    </source>
</evidence>
<dbReference type="Gene3D" id="2.60.120.480">
    <property type="entry name" value="Ureidoglycolate hydrolase"/>
    <property type="match status" value="1"/>
</dbReference>
<dbReference type="InParanoid" id="G3AHA2"/>
<sequence>MVLETFDGSKIPPIIAKLLTPENFEPFGGVISPEHQVIANDSNANYGTAIKIPKVAPVVNNYKMSQSGSSTTNWNIFRCSRPDHLLTEGRGNWQYTSTVLERHPFTTQTFLPLGKTDEICYLVIVAKSDTKTTLPDPDTIAAFLCRGNQSVTYGVGVWHAPMITIQDRTVDFAVLVHESGIAEEDTQECYYDPGYQVYYRM</sequence>
<comment type="catalytic activity">
    <reaction evidence="8">
        <text>(S)-ureidoglycolate = urea + glyoxylate</text>
        <dbReference type="Rhea" id="RHEA:11304"/>
        <dbReference type="ChEBI" id="CHEBI:16199"/>
        <dbReference type="ChEBI" id="CHEBI:36655"/>
        <dbReference type="ChEBI" id="CHEBI:57296"/>
        <dbReference type="EC" id="4.3.2.3"/>
    </reaction>
</comment>
<dbReference type="EC" id="4.3.2.3" evidence="3"/>
<dbReference type="OrthoDB" id="10261384at2759"/>
<dbReference type="FunFam" id="2.60.120.480:FF:000003">
    <property type="entry name" value="Ureidoglycolate hydrolase"/>
    <property type="match status" value="1"/>
</dbReference>
<protein>
    <recommendedName>
        <fullName evidence="4">Ureidoglycolate lyase</fullName>
        <ecNumber evidence="3">4.3.2.3</ecNumber>
    </recommendedName>
    <alternativeName>
        <fullName evidence="7">Ureidoglycolatase</fullName>
    </alternativeName>
</protein>
<evidence type="ECO:0000313" key="11">
    <source>
        <dbReference type="EMBL" id="EGW35533.1"/>
    </source>
</evidence>
<dbReference type="GO" id="GO:0006144">
    <property type="term" value="P:purine nucleobase metabolic process"/>
    <property type="evidence" value="ECO:0007669"/>
    <property type="project" value="UniProtKB-KW"/>
</dbReference>
<dbReference type="InterPro" id="IPR047233">
    <property type="entry name" value="UAH_cupin"/>
</dbReference>
<accession>G3AHA2</accession>
<comment type="function">
    <text evidence="9">Catalyzes the catabolism of the allantoin degradation intermediate (S)-ureidoglycolate, generating urea and glyoxylate. Involved in the utilization of allantoin as secondary nitrogen source when primary sources are limiting.</text>
</comment>
<dbReference type="KEGG" id="spaa:SPAPADRAFT_131197"/>
<dbReference type="GO" id="GO:0004848">
    <property type="term" value="F:ureidoglycolate hydrolase activity"/>
    <property type="evidence" value="ECO:0007669"/>
    <property type="project" value="InterPro"/>
</dbReference>
<dbReference type="RefSeq" id="XP_007372945.1">
    <property type="nucleotide sequence ID" value="XM_007372883.1"/>
</dbReference>
<dbReference type="STRING" id="619300.G3AHA2"/>
<evidence type="ECO:0000256" key="9">
    <source>
        <dbReference type="ARBA" id="ARBA00055977"/>
    </source>
</evidence>
<gene>
    <name evidence="11" type="ORF">SPAPADRAFT_131197</name>
</gene>
<dbReference type="EMBL" id="GL996499">
    <property type="protein sequence ID" value="EGW35533.1"/>
    <property type="molecule type" value="Genomic_DNA"/>
</dbReference>
<evidence type="ECO:0000256" key="4">
    <source>
        <dbReference type="ARBA" id="ARBA00019751"/>
    </source>
</evidence>